<gene>
    <name evidence="7" type="ORF">ILEXP_LOCUS43729</name>
</gene>
<dbReference type="EMBL" id="CAUOFW020006269">
    <property type="protein sequence ID" value="CAK9173995.1"/>
    <property type="molecule type" value="Genomic_DNA"/>
</dbReference>
<evidence type="ECO:0000256" key="3">
    <source>
        <dbReference type="ARBA" id="ARBA00022692"/>
    </source>
</evidence>
<keyword evidence="3 6" id="KW-0812">Transmembrane</keyword>
<feature type="transmembrane region" description="Helical" evidence="6">
    <location>
        <begin position="331"/>
        <end position="351"/>
    </location>
</feature>
<evidence type="ECO:0000256" key="4">
    <source>
        <dbReference type="ARBA" id="ARBA00022989"/>
    </source>
</evidence>
<evidence type="ECO:0000256" key="6">
    <source>
        <dbReference type="SAM" id="Phobius"/>
    </source>
</evidence>
<evidence type="ECO:0000256" key="5">
    <source>
        <dbReference type="ARBA" id="ARBA00023136"/>
    </source>
</evidence>
<name>A0ABC8TX13_9AQUA</name>
<keyword evidence="5 6" id="KW-0472">Membrane</keyword>
<feature type="transmembrane region" description="Helical" evidence="6">
    <location>
        <begin position="6"/>
        <end position="31"/>
    </location>
</feature>
<comment type="similarity">
    <text evidence="2">Belongs to the tetraspanin (TM4SF) family.</text>
</comment>
<reference evidence="7 8" key="1">
    <citation type="submission" date="2024-02" db="EMBL/GenBank/DDBJ databases">
        <authorList>
            <person name="Vignale AGUSTIN F."/>
            <person name="Sosa J E."/>
            <person name="Modenutti C."/>
        </authorList>
    </citation>
    <scope>NUCLEOTIDE SEQUENCE [LARGE SCALE GENOMIC DNA]</scope>
</reference>
<feature type="transmembrane region" description="Helical" evidence="6">
    <location>
        <begin position="232"/>
        <end position="253"/>
    </location>
</feature>
<proteinExistence type="inferred from homology"/>
<dbReference type="PRINTS" id="PR00259">
    <property type="entry name" value="TMFOUR"/>
</dbReference>
<evidence type="ECO:0000256" key="2">
    <source>
        <dbReference type="ARBA" id="ARBA00006840"/>
    </source>
</evidence>
<evidence type="ECO:0000313" key="7">
    <source>
        <dbReference type="EMBL" id="CAK9173995.1"/>
    </source>
</evidence>
<comment type="subcellular location">
    <subcellularLocation>
        <location evidence="1">Membrane</location>
        <topology evidence="1">Multi-pass membrane protein</topology>
    </subcellularLocation>
</comment>
<accession>A0ABC8TX13</accession>
<dbReference type="PANTHER" id="PTHR32191">
    <property type="entry name" value="TETRASPANIN-8-RELATED"/>
    <property type="match status" value="1"/>
</dbReference>
<dbReference type="InterPro" id="IPR018499">
    <property type="entry name" value="Tetraspanin/Peripherin"/>
</dbReference>
<evidence type="ECO:0000256" key="1">
    <source>
        <dbReference type="ARBA" id="ARBA00004141"/>
    </source>
</evidence>
<dbReference type="AlphaFoldDB" id="A0ABC8TX13"/>
<protein>
    <recommendedName>
        <fullName evidence="9">Tetraspanin-2</fullName>
    </recommendedName>
</protein>
<feature type="transmembrane region" description="Helical" evidence="6">
    <location>
        <begin position="43"/>
        <end position="65"/>
    </location>
</feature>
<comment type="caution">
    <text evidence="7">The sequence shown here is derived from an EMBL/GenBank/DDBJ whole genome shotgun (WGS) entry which is preliminary data.</text>
</comment>
<dbReference type="GO" id="GO:0016020">
    <property type="term" value="C:membrane"/>
    <property type="evidence" value="ECO:0007669"/>
    <property type="project" value="UniProtKB-SubCell"/>
</dbReference>
<keyword evidence="8" id="KW-1185">Reference proteome</keyword>
<sequence>MAVSNNLTAILNFIAFMCSIPIIAAGIWLASKPDNECVRWLRWPVVFAGVLILLVSLLGFVGAYWNKQSLLALYLCFMAILIVLMLVFLVLAFVVTRPNGAYVVPGRGYKEYRLEGFSSWLRDHITSSDNWGNLRACLAASQVCPKLSQDYISAEQFFAAHISPLQSGCCKPPNICGYQYVNPVMWINPATTIADPDCSIWNNDPNQLCYNCDSCKAGLLGNLRREWRKANVILIVAVVVLIWVYVIACSALKNAQTEELFDRYKRGCCKPPNICGYQYVNPVMWINPATTIADPDCSIWNNDPNQLCYNCDSCKAGLLGNLRREWRKANVILIVAVVVLIWVYVIACSALKNAQTEELFDRYKRGWV</sequence>
<feature type="transmembrane region" description="Helical" evidence="6">
    <location>
        <begin position="71"/>
        <end position="95"/>
    </location>
</feature>
<dbReference type="Pfam" id="PF00335">
    <property type="entry name" value="Tetraspanin"/>
    <property type="match status" value="1"/>
</dbReference>
<organism evidence="7 8">
    <name type="scientific">Ilex paraguariensis</name>
    <name type="common">yerba mate</name>
    <dbReference type="NCBI Taxonomy" id="185542"/>
    <lineage>
        <taxon>Eukaryota</taxon>
        <taxon>Viridiplantae</taxon>
        <taxon>Streptophyta</taxon>
        <taxon>Embryophyta</taxon>
        <taxon>Tracheophyta</taxon>
        <taxon>Spermatophyta</taxon>
        <taxon>Magnoliopsida</taxon>
        <taxon>eudicotyledons</taxon>
        <taxon>Gunneridae</taxon>
        <taxon>Pentapetalae</taxon>
        <taxon>asterids</taxon>
        <taxon>campanulids</taxon>
        <taxon>Aquifoliales</taxon>
        <taxon>Aquifoliaceae</taxon>
        <taxon>Ilex</taxon>
    </lineage>
</organism>
<keyword evidence="4 6" id="KW-1133">Transmembrane helix</keyword>
<dbReference type="Proteomes" id="UP001642360">
    <property type="component" value="Unassembled WGS sequence"/>
</dbReference>
<dbReference type="InterPro" id="IPR044991">
    <property type="entry name" value="TET_plant"/>
</dbReference>
<evidence type="ECO:0000313" key="8">
    <source>
        <dbReference type="Proteomes" id="UP001642360"/>
    </source>
</evidence>
<evidence type="ECO:0008006" key="9">
    <source>
        <dbReference type="Google" id="ProtNLM"/>
    </source>
</evidence>